<dbReference type="Proteomes" id="UP001151760">
    <property type="component" value="Unassembled WGS sequence"/>
</dbReference>
<keyword evidence="1" id="KW-0548">Nucleotidyltransferase</keyword>
<keyword evidence="1" id="KW-0695">RNA-directed DNA polymerase</keyword>
<evidence type="ECO:0000313" key="2">
    <source>
        <dbReference type="Proteomes" id="UP001151760"/>
    </source>
</evidence>
<reference evidence="1" key="2">
    <citation type="submission" date="2022-01" db="EMBL/GenBank/DDBJ databases">
        <authorList>
            <person name="Yamashiro T."/>
            <person name="Shiraishi A."/>
            <person name="Satake H."/>
            <person name="Nakayama K."/>
        </authorList>
    </citation>
    <scope>NUCLEOTIDE SEQUENCE</scope>
</reference>
<comment type="caution">
    <text evidence="1">The sequence shown here is derived from an EMBL/GenBank/DDBJ whole genome shotgun (WGS) entry which is preliminary data.</text>
</comment>
<evidence type="ECO:0000313" key="1">
    <source>
        <dbReference type="EMBL" id="GJT37121.1"/>
    </source>
</evidence>
<dbReference type="PANTHER" id="PTHR33067:SF9">
    <property type="entry name" value="RNA-DIRECTED DNA POLYMERASE"/>
    <property type="match status" value="1"/>
</dbReference>
<dbReference type="InterPro" id="IPR021109">
    <property type="entry name" value="Peptidase_aspartic_dom_sf"/>
</dbReference>
<dbReference type="Gene3D" id="2.40.70.10">
    <property type="entry name" value="Acid Proteases"/>
    <property type="match status" value="1"/>
</dbReference>
<proteinExistence type="predicted"/>
<reference evidence="1" key="1">
    <citation type="journal article" date="2022" name="Int. J. Mol. Sci.">
        <title>Draft Genome of Tanacetum Coccineum: Genomic Comparison of Closely Related Tanacetum-Family Plants.</title>
        <authorList>
            <person name="Yamashiro T."/>
            <person name="Shiraishi A."/>
            <person name="Nakayama K."/>
            <person name="Satake H."/>
        </authorList>
    </citation>
    <scope>NUCLEOTIDE SEQUENCE</scope>
</reference>
<dbReference type="CDD" id="cd00303">
    <property type="entry name" value="retropepsin_like"/>
    <property type="match status" value="1"/>
</dbReference>
<protein>
    <submittedName>
        <fullName evidence="1">Reverse transcriptase domain-containing protein</fullName>
    </submittedName>
</protein>
<dbReference type="EMBL" id="BQNB010015197">
    <property type="protein sequence ID" value="GJT37121.1"/>
    <property type="molecule type" value="Genomic_DNA"/>
</dbReference>
<organism evidence="1 2">
    <name type="scientific">Tanacetum coccineum</name>
    <dbReference type="NCBI Taxonomy" id="301880"/>
    <lineage>
        <taxon>Eukaryota</taxon>
        <taxon>Viridiplantae</taxon>
        <taxon>Streptophyta</taxon>
        <taxon>Embryophyta</taxon>
        <taxon>Tracheophyta</taxon>
        <taxon>Spermatophyta</taxon>
        <taxon>Magnoliopsida</taxon>
        <taxon>eudicotyledons</taxon>
        <taxon>Gunneridae</taxon>
        <taxon>Pentapetalae</taxon>
        <taxon>asterids</taxon>
        <taxon>campanulids</taxon>
        <taxon>Asterales</taxon>
        <taxon>Asteraceae</taxon>
        <taxon>Asteroideae</taxon>
        <taxon>Anthemideae</taxon>
        <taxon>Anthemidinae</taxon>
        <taxon>Tanacetum</taxon>
    </lineage>
</organism>
<name>A0ABQ5DCZ0_9ASTR</name>
<keyword evidence="1" id="KW-0808">Transferase</keyword>
<gene>
    <name evidence="1" type="ORF">Tco_0936986</name>
</gene>
<sequence>MSFSTYTNLGLGILSHTRLTIELADRTIKQPRGIAENVLVRNGKFIFLIDFIILDIPEDDDFPLILGQPFLSTTHSKIDVFKRKFTLRVGDDKLVFKSVKPATSIIKRVFMLKNLDSRTERIGEGDESFDPLYGNYIELKDLDTPLMNQDVDFEPTFVKTNSRCYKMKFSCVIRYKHVNAEFLLSLSINLMTKSFYYSIIKENNDYEGKRLAKTLIDIPIFVGNFSINSGFTIIDDDGVTRDVVLGMPFYKKYVSCQMIMKKFAHGDDCERIKEE</sequence>
<dbReference type="GO" id="GO:0003964">
    <property type="term" value="F:RNA-directed DNA polymerase activity"/>
    <property type="evidence" value="ECO:0007669"/>
    <property type="project" value="UniProtKB-KW"/>
</dbReference>
<accession>A0ABQ5DCZ0</accession>
<dbReference type="PANTHER" id="PTHR33067">
    <property type="entry name" value="RNA-DIRECTED DNA POLYMERASE-RELATED"/>
    <property type="match status" value="1"/>
</dbReference>
<keyword evidence="2" id="KW-1185">Reference proteome</keyword>